<dbReference type="GO" id="GO:0008276">
    <property type="term" value="F:protein methyltransferase activity"/>
    <property type="evidence" value="ECO:0007669"/>
    <property type="project" value="TreeGrafter"/>
</dbReference>
<dbReference type="CDD" id="cd02440">
    <property type="entry name" value="AdoMet_MTases"/>
    <property type="match status" value="1"/>
</dbReference>
<evidence type="ECO:0000313" key="3">
    <source>
        <dbReference type="EMBL" id="MDA0165257.1"/>
    </source>
</evidence>
<evidence type="ECO:0000313" key="4">
    <source>
        <dbReference type="Proteomes" id="UP001149140"/>
    </source>
</evidence>
<keyword evidence="3" id="KW-0687">Ribonucleoprotein</keyword>
<keyword evidence="2" id="KW-0808">Transferase</keyword>
<dbReference type="AlphaFoldDB" id="A0A9X3S560"/>
<accession>A0A9X3S560</accession>
<keyword evidence="1 3" id="KW-0489">Methyltransferase</keyword>
<dbReference type="Pfam" id="PF06325">
    <property type="entry name" value="PrmA"/>
    <property type="match status" value="1"/>
</dbReference>
<keyword evidence="4" id="KW-1185">Reference proteome</keyword>
<evidence type="ECO:0000256" key="2">
    <source>
        <dbReference type="ARBA" id="ARBA00022679"/>
    </source>
</evidence>
<protein>
    <submittedName>
        <fullName evidence="3">50S ribosomal protein L11 methyltransferase</fullName>
    </submittedName>
</protein>
<proteinExistence type="predicted"/>
<keyword evidence="3" id="KW-0689">Ribosomal protein</keyword>
<reference evidence="3" key="1">
    <citation type="submission" date="2022-10" db="EMBL/GenBank/DDBJ databases">
        <title>The WGS of Solirubrobacter ginsenosidimutans DSM 21036.</title>
        <authorList>
            <person name="Jiang Z."/>
        </authorList>
    </citation>
    <scope>NUCLEOTIDE SEQUENCE</scope>
    <source>
        <strain evidence="3">DSM 21036</strain>
    </source>
</reference>
<evidence type="ECO:0000256" key="1">
    <source>
        <dbReference type="ARBA" id="ARBA00022603"/>
    </source>
</evidence>
<dbReference type="InterPro" id="IPR050078">
    <property type="entry name" value="Ribosomal_L11_MeTrfase_PrmA"/>
</dbReference>
<dbReference type="Gene3D" id="3.40.50.150">
    <property type="entry name" value="Vaccinia Virus protein VP39"/>
    <property type="match status" value="1"/>
</dbReference>
<dbReference type="PANTHER" id="PTHR43648:SF1">
    <property type="entry name" value="ELECTRON TRANSFER FLAVOPROTEIN BETA SUBUNIT LYSINE METHYLTRANSFERASE"/>
    <property type="match status" value="1"/>
</dbReference>
<dbReference type="PANTHER" id="PTHR43648">
    <property type="entry name" value="ELECTRON TRANSFER FLAVOPROTEIN BETA SUBUNIT LYSINE METHYLTRANSFERASE"/>
    <property type="match status" value="1"/>
</dbReference>
<dbReference type="Proteomes" id="UP001149140">
    <property type="component" value="Unassembled WGS sequence"/>
</dbReference>
<gene>
    <name evidence="3" type="ORF">OM076_33625</name>
</gene>
<dbReference type="GO" id="GO:0005840">
    <property type="term" value="C:ribosome"/>
    <property type="evidence" value="ECO:0007669"/>
    <property type="project" value="UniProtKB-KW"/>
</dbReference>
<organism evidence="3 4">
    <name type="scientific">Solirubrobacter ginsenosidimutans</name>
    <dbReference type="NCBI Taxonomy" id="490573"/>
    <lineage>
        <taxon>Bacteria</taxon>
        <taxon>Bacillati</taxon>
        <taxon>Actinomycetota</taxon>
        <taxon>Thermoleophilia</taxon>
        <taxon>Solirubrobacterales</taxon>
        <taxon>Solirubrobacteraceae</taxon>
        <taxon>Solirubrobacter</taxon>
    </lineage>
</organism>
<dbReference type="InterPro" id="IPR029063">
    <property type="entry name" value="SAM-dependent_MTases_sf"/>
</dbReference>
<comment type="caution">
    <text evidence="3">The sequence shown here is derived from an EMBL/GenBank/DDBJ whole genome shotgun (WGS) entry which is preliminary data.</text>
</comment>
<sequence length="264" mass="27218">MFLASFRVSADEKEAVLDALLPLLPAGVHENGELLSVFSGVPLSQSVMEAAAGRPLADWTVEEVPADWRARRARLGEGGVIVGGRISIRSPWEPPAAGGLIDIVVERRGGAFGSGSHPTTQMCLALLLDVEVCGGAVDLGCGVGTLAIAAAKLGWSPVVGVDRVPVAIEVARENVARNGVAVDCAVVDLAADPVPLAPLLLVNAPPPVHARVAEAMTDEVRHVIVSGIVAEEVEAVLAGYHAVGFDAAAALGTEDEWIALRLSC</sequence>
<name>A0A9X3S560_9ACTN</name>
<dbReference type="EMBL" id="JAPDOD010000044">
    <property type="protein sequence ID" value="MDA0165257.1"/>
    <property type="molecule type" value="Genomic_DNA"/>
</dbReference>
<dbReference type="SUPFAM" id="SSF53335">
    <property type="entry name" value="S-adenosyl-L-methionine-dependent methyltransferases"/>
    <property type="match status" value="1"/>
</dbReference>
<dbReference type="GO" id="GO:0032259">
    <property type="term" value="P:methylation"/>
    <property type="evidence" value="ECO:0007669"/>
    <property type="project" value="UniProtKB-KW"/>
</dbReference>